<evidence type="ECO:0000256" key="2">
    <source>
        <dbReference type="ARBA" id="ARBA00023054"/>
    </source>
</evidence>
<gene>
    <name evidence="6" type="ORF">BCR42DRAFT_479984</name>
</gene>
<accession>A0A1X2J2M5</accession>
<protein>
    <submittedName>
        <fullName evidence="6">Coiled-coil domain-containing protein 55-domain containing protein</fullName>
    </submittedName>
</protein>
<organism evidence="6 7">
    <name type="scientific">Absidia repens</name>
    <dbReference type="NCBI Taxonomy" id="90262"/>
    <lineage>
        <taxon>Eukaryota</taxon>
        <taxon>Fungi</taxon>
        <taxon>Fungi incertae sedis</taxon>
        <taxon>Mucoromycota</taxon>
        <taxon>Mucoromycotina</taxon>
        <taxon>Mucoromycetes</taxon>
        <taxon>Mucorales</taxon>
        <taxon>Cunninghamellaceae</taxon>
        <taxon>Absidia</taxon>
    </lineage>
</organism>
<dbReference type="PANTHER" id="PTHR47845">
    <property type="entry name" value="NUCLEAR SPECKLE SPLICING REGULATORY PROTEIN 1 HOMOLOG"/>
    <property type="match status" value="1"/>
</dbReference>
<feature type="compositionally biased region" description="Acidic residues" evidence="4">
    <location>
        <begin position="29"/>
        <end position="38"/>
    </location>
</feature>
<sequence length="393" mass="45047">MKFGLNLSKKKPTPTTRPITKPASVFGLQDDDDDEVDDSTQPQSTKFNAKEQAKRERQKINQHIANSASTTLAHQKVKEAQDQALMDDPTIFDYDAVYDDLKEAENQQKKASKAAADKDNKKAKYIQNLLEMADIRKKDRLLAEEKKVAREREAEGDEFADKDVFLTESYKKQKAELERIEAEERQREEEAAKKSTLTSFYKQVLDKKDMEHRALLMATKSQKKTDDARRAVRHGDNDNNDKAMVEEARRKGAQVNDNNEVVDKRDLLGAGLNVAPPKTSSRFGTFGSLASSDARIRERQEEYDAYKQKKVAEYNARRKGHSKDDDRERERLSKEIERQMVDTKRKAESEQEEKQAALQQAAAARRTTDDSAQSARERYLARKKLKTSTPEKK</sequence>
<keyword evidence="2 3" id="KW-0175">Coiled coil</keyword>
<feature type="domain" description="Nuclear speckle splicing regulatory protein 1 N-terminal" evidence="5">
    <location>
        <begin position="78"/>
        <end position="196"/>
    </location>
</feature>
<evidence type="ECO:0000256" key="1">
    <source>
        <dbReference type="ARBA" id="ARBA00010126"/>
    </source>
</evidence>
<feature type="compositionally biased region" description="Low complexity" evidence="4">
    <location>
        <begin position="356"/>
        <end position="365"/>
    </location>
</feature>
<feature type="compositionally biased region" description="Basic and acidic residues" evidence="4">
    <location>
        <begin position="48"/>
        <end position="59"/>
    </location>
</feature>
<evidence type="ECO:0000256" key="4">
    <source>
        <dbReference type="SAM" id="MobiDB-lite"/>
    </source>
</evidence>
<feature type="coiled-coil region" evidence="3">
    <location>
        <begin position="167"/>
        <end position="194"/>
    </location>
</feature>
<feature type="compositionally biased region" description="Polar residues" evidence="4">
    <location>
        <begin position="278"/>
        <end position="291"/>
    </location>
</feature>
<name>A0A1X2J2M5_9FUNG</name>
<evidence type="ECO:0000256" key="3">
    <source>
        <dbReference type="SAM" id="Coils"/>
    </source>
</evidence>
<evidence type="ECO:0000313" key="7">
    <source>
        <dbReference type="Proteomes" id="UP000193560"/>
    </source>
</evidence>
<dbReference type="InterPro" id="IPR053246">
    <property type="entry name" value="NS_splicing_regulatory_protein"/>
</dbReference>
<feature type="compositionally biased region" description="Basic and acidic residues" evidence="4">
    <location>
        <begin position="223"/>
        <end position="250"/>
    </location>
</feature>
<keyword evidence="7" id="KW-1185">Reference proteome</keyword>
<dbReference type="Proteomes" id="UP000193560">
    <property type="component" value="Unassembled WGS sequence"/>
</dbReference>
<dbReference type="EMBL" id="MCGE01000001">
    <property type="protein sequence ID" value="ORZ26083.1"/>
    <property type="molecule type" value="Genomic_DNA"/>
</dbReference>
<dbReference type="GO" id="GO:0000381">
    <property type="term" value="P:regulation of alternative mRNA splicing, via spliceosome"/>
    <property type="evidence" value="ECO:0007669"/>
    <property type="project" value="InterPro"/>
</dbReference>
<comment type="caution">
    <text evidence="6">The sequence shown here is derived from an EMBL/GenBank/DDBJ whole genome shotgun (WGS) entry which is preliminary data.</text>
</comment>
<feature type="region of interest" description="Disordered" evidence="4">
    <location>
        <begin position="1"/>
        <end position="59"/>
    </location>
</feature>
<dbReference type="Pfam" id="PF09745">
    <property type="entry name" value="NSRP1_N"/>
    <property type="match status" value="1"/>
</dbReference>
<dbReference type="InterPro" id="IPR018612">
    <property type="entry name" value="NSRP1_N"/>
</dbReference>
<dbReference type="PANTHER" id="PTHR47845:SF1">
    <property type="entry name" value="NUCLEAR SPECKLE SPLICING REGULATORY PROTEIN 1 HOMOLOG"/>
    <property type="match status" value="1"/>
</dbReference>
<feature type="compositionally biased region" description="Low complexity" evidence="4">
    <location>
        <begin position="13"/>
        <end position="22"/>
    </location>
</feature>
<proteinExistence type="inferred from homology"/>
<dbReference type="AlphaFoldDB" id="A0A1X2J2M5"/>
<evidence type="ECO:0000313" key="6">
    <source>
        <dbReference type="EMBL" id="ORZ26083.1"/>
    </source>
</evidence>
<feature type="compositionally biased region" description="Basic and acidic residues" evidence="4">
    <location>
        <begin position="294"/>
        <end position="355"/>
    </location>
</feature>
<feature type="region of interest" description="Disordered" evidence="4">
    <location>
        <begin position="218"/>
        <end position="393"/>
    </location>
</feature>
<comment type="similarity">
    <text evidence="1">Belongs to the NSRP1 family.</text>
</comment>
<dbReference type="STRING" id="90262.A0A1X2J2M5"/>
<reference evidence="6 7" key="1">
    <citation type="submission" date="2016-07" db="EMBL/GenBank/DDBJ databases">
        <title>Pervasive Adenine N6-methylation of Active Genes in Fungi.</title>
        <authorList>
            <consortium name="DOE Joint Genome Institute"/>
            <person name="Mondo S.J."/>
            <person name="Dannebaum R.O."/>
            <person name="Kuo R.C."/>
            <person name="Labutti K."/>
            <person name="Haridas S."/>
            <person name="Kuo A."/>
            <person name="Salamov A."/>
            <person name="Ahrendt S.R."/>
            <person name="Lipzen A."/>
            <person name="Sullivan W."/>
            <person name="Andreopoulos W.B."/>
            <person name="Clum A."/>
            <person name="Lindquist E."/>
            <person name="Daum C."/>
            <person name="Ramamoorthy G.K."/>
            <person name="Gryganskyi A."/>
            <person name="Culley D."/>
            <person name="Magnuson J.K."/>
            <person name="James T.Y."/>
            <person name="O'Malley M.A."/>
            <person name="Stajich J.E."/>
            <person name="Spatafora J.W."/>
            <person name="Visel A."/>
            <person name="Grigoriev I.V."/>
        </authorList>
    </citation>
    <scope>NUCLEOTIDE SEQUENCE [LARGE SCALE GENOMIC DNA]</scope>
    <source>
        <strain evidence="6 7">NRRL 1336</strain>
    </source>
</reference>
<evidence type="ECO:0000259" key="5">
    <source>
        <dbReference type="Pfam" id="PF09745"/>
    </source>
</evidence>
<feature type="coiled-coil region" evidence="3">
    <location>
        <begin position="94"/>
        <end position="124"/>
    </location>
</feature>
<dbReference type="OrthoDB" id="446635at2759"/>